<dbReference type="OrthoDB" id="176248at2"/>
<evidence type="ECO:0000256" key="8">
    <source>
        <dbReference type="PROSITE-ProRule" id="PRU01360"/>
    </source>
</evidence>
<keyword evidence="6 8" id="KW-0472">Membrane</keyword>
<dbReference type="Proteomes" id="UP000194841">
    <property type="component" value="Unassembled WGS sequence"/>
</dbReference>
<dbReference type="Pfam" id="PF00593">
    <property type="entry name" value="TonB_dep_Rec_b-barrel"/>
    <property type="match status" value="1"/>
</dbReference>
<dbReference type="Pfam" id="PF07715">
    <property type="entry name" value="Plug"/>
    <property type="match status" value="1"/>
</dbReference>
<evidence type="ECO:0000256" key="3">
    <source>
        <dbReference type="ARBA" id="ARBA00022452"/>
    </source>
</evidence>
<feature type="signal peptide" evidence="10">
    <location>
        <begin position="1"/>
        <end position="23"/>
    </location>
</feature>
<dbReference type="SUPFAM" id="SSF56935">
    <property type="entry name" value="Porins"/>
    <property type="match status" value="1"/>
</dbReference>
<accession>A0A244CWM4</accession>
<feature type="domain" description="TonB-dependent receptor-like beta-barrel" evidence="11">
    <location>
        <begin position="291"/>
        <end position="779"/>
    </location>
</feature>
<evidence type="ECO:0000313" key="14">
    <source>
        <dbReference type="Proteomes" id="UP000194841"/>
    </source>
</evidence>
<comment type="caution">
    <text evidence="13">The sequence shown here is derived from an EMBL/GenBank/DDBJ whole genome shotgun (WGS) entry which is preliminary data.</text>
</comment>
<keyword evidence="14" id="KW-1185">Reference proteome</keyword>
<proteinExistence type="inferred from homology"/>
<keyword evidence="13" id="KW-0675">Receptor</keyword>
<keyword evidence="4 8" id="KW-0812">Transmembrane</keyword>
<evidence type="ECO:0000256" key="6">
    <source>
        <dbReference type="ARBA" id="ARBA00023136"/>
    </source>
</evidence>
<keyword evidence="7 8" id="KW-0998">Cell outer membrane</keyword>
<keyword evidence="2 8" id="KW-0813">Transport</keyword>
<evidence type="ECO:0000259" key="12">
    <source>
        <dbReference type="Pfam" id="PF07715"/>
    </source>
</evidence>
<dbReference type="InterPro" id="IPR012910">
    <property type="entry name" value="Plug_dom"/>
</dbReference>
<feature type="domain" description="TonB-dependent receptor plug" evidence="12">
    <location>
        <begin position="47"/>
        <end position="160"/>
    </location>
</feature>
<dbReference type="Gene3D" id="2.40.170.20">
    <property type="entry name" value="TonB-dependent receptor, beta-barrel domain"/>
    <property type="match status" value="1"/>
</dbReference>
<dbReference type="Gene3D" id="2.170.130.10">
    <property type="entry name" value="TonB-dependent receptor, plug domain"/>
    <property type="match status" value="1"/>
</dbReference>
<evidence type="ECO:0000256" key="5">
    <source>
        <dbReference type="ARBA" id="ARBA00023077"/>
    </source>
</evidence>
<feature type="chain" id="PRO_5013326484" evidence="10">
    <location>
        <begin position="24"/>
        <end position="815"/>
    </location>
</feature>
<reference evidence="13 14" key="1">
    <citation type="submission" date="2017-02" db="EMBL/GenBank/DDBJ databases">
        <title>Pseudoalteromonas ulvae TC14 Genome.</title>
        <authorList>
            <person name="Molmeret M."/>
        </authorList>
    </citation>
    <scope>NUCLEOTIDE SEQUENCE [LARGE SCALE GENOMIC DNA]</scope>
    <source>
        <strain evidence="13">TC14</strain>
    </source>
</reference>
<evidence type="ECO:0000256" key="10">
    <source>
        <dbReference type="SAM" id="SignalP"/>
    </source>
</evidence>
<dbReference type="AlphaFoldDB" id="A0A244CWM4"/>
<dbReference type="PANTHER" id="PTHR47234">
    <property type="match status" value="1"/>
</dbReference>
<keyword evidence="3 8" id="KW-1134">Transmembrane beta strand</keyword>
<comment type="subcellular location">
    <subcellularLocation>
        <location evidence="1 8">Cell outer membrane</location>
        <topology evidence="1 8">Multi-pass membrane protein</topology>
    </subcellularLocation>
</comment>
<evidence type="ECO:0000256" key="2">
    <source>
        <dbReference type="ARBA" id="ARBA00022448"/>
    </source>
</evidence>
<gene>
    <name evidence="13" type="ORF">B1199_05295</name>
</gene>
<protein>
    <submittedName>
        <fullName evidence="13">TonB-dependent receptor</fullName>
    </submittedName>
</protein>
<name>A0A244CWM4_PSEDV</name>
<dbReference type="CDD" id="cd01347">
    <property type="entry name" value="ligand_gated_channel"/>
    <property type="match status" value="1"/>
</dbReference>
<dbReference type="EMBL" id="MWPV01000001">
    <property type="protein sequence ID" value="OUL59649.1"/>
    <property type="molecule type" value="Genomic_DNA"/>
</dbReference>
<dbReference type="PROSITE" id="PS52016">
    <property type="entry name" value="TONB_DEPENDENT_REC_3"/>
    <property type="match status" value="1"/>
</dbReference>
<comment type="similarity">
    <text evidence="8 9">Belongs to the TonB-dependent receptor family.</text>
</comment>
<keyword evidence="5 9" id="KW-0798">TonB box</keyword>
<organism evidence="13 14">
    <name type="scientific">Pseudoalteromonas ulvae</name>
    <dbReference type="NCBI Taxonomy" id="107327"/>
    <lineage>
        <taxon>Bacteria</taxon>
        <taxon>Pseudomonadati</taxon>
        <taxon>Pseudomonadota</taxon>
        <taxon>Gammaproteobacteria</taxon>
        <taxon>Alteromonadales</taxon>
        <taxon>Pseudoalteromonadaceae</taxon>
        <taxon>Pseudoalteromonas</taxon>
    </lineage>
</organism>
<sequence length="815" mass="88008">MKKTPISLALAATAPFITSTSFAAAQTSLDAIEKIQVTGSRINRTDMETASPITVISADFISQNGYTSVEEILSTQPAAAGMNLGSTSNNGSGGSATVNLRGMGTNRTLVLLNGRRMVASGTGADSSVDLNTIPVAMIKNIEILKDGASAVYGSDAIAGVINIITKKDFVGTDISADLSQAGAGDGTSGGASLLHGLDLAGGNLVVGLQYSERGEIIQSDRDHVEPGCSSFVPGGSLGGQVPDGEGGFKPRDTCYDYTKDSYAQTPNQLFSAFTSFSKELDSDTILNADAMYTRRDSNQQMAPQPANIDLNTAKLDEKYTEQFKNDDGTLPDELNYRRRMTDAGPRIYEQTTDTYRLSLGLTGELESSTSWDVSMTYGRNDAVDKVQNSIHAGNMEKSIYNHQDLWFSGNNIDQSFLVDQNIIYTEENKGGNEQFIMAAGLSGLTDSDLGYAVGVENRFESGFYTPDAVTQAGESTAAQQDPTSGNYSVQSVYGEISLPLSDELAVEAATRFDNYSTFGSATTWKLGATYRFSDTFMVRSVAATGFRAPNVAELYGGNSGSFDYLDDPWGNAPDPQILVNYTGDENLQPEESESFTLGAVWEVTDGLSTTIDYWSFDITNAISRLNVQNQMNQCFAGNQLACDAINITAEGDLSNMTSTLTNIGSQKTSGIDWNISYRHDVVKVSLDTTYLLGFEEDGISYEGTIDGNMGGYSKLKANLAVDYSVSDDLSLYYNAQYIQGMDGENYGDTYSTDDVVYHSVSASYNINDQWKINSGIKNLLDTDPEYVPDGNDMNTIPSLYDVVGRTFYLSTNYRF</sequence>
<dbReference type="InterPro" id="IPR000531">
    <property type="entry name" value="Beta-barrel_TonB"/>
</dbReference>
<dbReference type="PANTHER" id="PTHR47234:SF2">
    <property type="entry name" value="TONB-DEPENDENT RECEPTOR"/>
    <property type="match status" value="1"/>
</dbReference>
<evidence type="ECO:0000256" key="4">
    <source>
        <dbReference type="ARBA" id="ARBA00022692"/>
    </source>
</evidence>
<dbReference type="InterPro" id="IPR036942">
    <property type="entry name" value="Beta-barrel_TonB_sf"/>
</dbReference>
<evidence type="ECO:0000256" key="1">
    <source>
        <dbReference type="ARBA" id="ARBA00004571"/>
    </source>
</evidence>
<dbReference type="GO" id="GO:0009279">
    <property type="term" value="C:cell outer membrane"/>
    <property type="evidence" value="ECO:0007669"/>
    <property type="project" value="UniProtKB-SubCell"/>
</dbReference>
<dbReference type="RefSeq" id="WP_086743039.1">
    <property type="nucleotide sequence ID" value="NZ_MWPV01000001.1"/>
</dbReference>
<keyword evidence="10" id="KW-0732">Signal</keyword>
<evidence type="ECO:0000256" key="7">
    <source>
        <dbReference type="ARBA" id="ARBA00023237"/>
    </source>
</evidence>
<dbReference type="InterPro" id="IPR039426">
    <property type="entry name" value="TonB-dep_rcpt-like"/>
</dbReference>
<evidence type="ECO:0000313" key="13">
    <source>
        <dbReference type="EMBL" id="OUL59649.1"/>
    </source>
</evidence>
<dbReference type="InterPro" id="IPR037066">
    <property type="entry name" value="Plug_dom_sf"/>
</dbReference>
<evidence type="ECO:0000256" key="9">
    <source>
        <dbReference type="RuleBase" id="RU003357"/>
    </source>
</evidence>
<evidence type="ECO:0000259" key="11">
    <source>
        <dbReference type="Pfam" id="PF00593"/>
    </source>
</evidence>